<dbReference type="GO" id="GO:0005615">
    <property type="term" value="C:extracellular space"/>
    <property type="evidence" value="ECO:0007669"/>
    <property type="project" value="TreeGrafter"/>
</dbReference>
<accession>A0A7R9BRP9</accession>
<dbReference type="EMBL" id="OA883398">
    <property type="protein sequence ID" value="CAD7278791.1"/>
    <property type="molecule type" value="Genomic_DNA"/>
</dbReference>
<keyword evidence="15" id="KW-1185">Reference proteome</keyword>
<dbReference type="FunFam" id="3.40.630.10:FF:000084">
    <property type="entry name" value="Carboxypeptidase B2"/>
    <property type="match status" value="1"/>
</dbReference>
<evidence type="ECO:0000256" key="10">
    <source>
        <dbReference type="ARBA" id="ARBA00023157"/>
    </source>
</evidence>
<comment type="cofactor">
    <cofactor evidence="1">
        <name>Zn(2+)</name>
        <dbReference type="ChEBI" id="CHEBI:29105"/>
    </cofactor>
</comment>
<evidence type="ECO:0000256" key="3">
    <source>
        <dbReference type="ARBA" id="ARBA00022645"/>
    </source>
</evidence>
<keyword evidence="10" id="KW-1015">Disulfide bond</keyword>
<feature type="active site" description="Proton donor/acceptor" evidence="11">
    <location>
        <position position="432"/>
    </location>
</feature>
<evidence type="ECO:0000256" key="6">
    <source>
        <dbReference type="ARBA" id="ARBA00022729"/>
    </source>
</evidence>
<dbReference type="SMART" id="SM00631">
    <property type="entry name" value="Zn_pept"/>
    <property type="match status" value="1"/>
</dbReference>
<dbReference type="InterPro" id="IPR000834">
    <property type="entry name" value="Peptidase_M14"/>
</dbReference>
<dbReference type="CDD" id="cd03860">
    <property type="entry name" value="M14_CP_A-B_like"/>
    <property type="match status" value="1"/>
</dbReference>
<dbReference type="GO" id="GO:0004181">
    <property type="term" value="F:metallocarboxypeptidase activity"/>
    <property type="evidence" value="ECO:0007669"/>
    <property type="project" value="InterPro"/>
</dbReference>
<dbReference type="SUPFAM" id="SSF54897">
    <property type="entry name" value="Protease propeptides/inhibitors"/>
    <property type="match status" value="1"/>
</dbReference>
<evidence type="ECO:0000313" key="14">
    <source>
        <dbReference type="EMBL" id="CAD7278791.1"/>
    </source>
</evidence>
<evidence type="ECO:0000256" key="11">
    <source>
        <dbReference type="PROSITE-ProRule" id="PRU01379"/>
    </source>
</evidence>
<keyword evidence="8" id="KW-0862">Zinc</keyword>
<dbReference type="InterPro" id="IPR003146">
    <property type="entry name" value="M14A_act_pep"/>
</dbReference>
<evidence type="ECO:0000256" key="9">
    <source>
        <dbReference type="ARBA" id="ARBA00023049"/>
    </source>
</evidence>
<keyword evidence="5" id="KW-0479">Metal-binding</keyword>
<evidence type="ECO:0000256" key="7">
    <source>
        <dbReference type="ARBA" id="ARBA00022801"/>
    </source>
</evidence>
<dbReference type="PRINTS" id="PR00765">
    <property type="entry name" value="CRBOXYPTASEA"/>
</dbReference>
<dbReference type="PANTHER" id="PTHR11705">
    <property type="entry name" value="PROTEASE FAMILY M14 CARBOXYPEPTIDASE A,B"/>
    <property type="match status" value="1"/>
</dbReference>
<evidence type="ECO:0000256" key="4">
    <source>
        <dbReference type="ARBA" id="ARBA00022670"/>
    </source>
</evidence>
<evidence type="ECO:0000256" key="2">
    <source>
        <dbReference type="ARBA" id="ARBA00005988"/>
    </source>
</evidence>
<dbReference type="EMBL" id="CAJPEX010001361">
    <property type="protein sequence ID" value="CAG0918943.1"/>
    <property type="molecule type" value="Genomic_DNA"/>
</dbReference>
<dbReference type="Gene3D" id="3.40.630.10">
    <property type="entry name" value="Zn peptidases"/>
    <property type="match status" value="1"/>
</dbReference>
<reference evidence="14" key="1">
    <citation type="submission" date="2020-11" db="EMBL/GenBank/DDBJ databases">
        <authorList>
            <person name="Tran Van P."/>
        </authorList>
    </citation>
    <scope>NUCLEOTIDE SEQUENCE</scope>
</reference>
<evidence type="ECO:0000256" key="12">
    <source>
        <dbReference type="SAM" id="SignalP"/>
    </source>
</evidence>
<protein>
    <recommendedName>
        <fullName evidence="13">Peptidase M14 domain-containing protein</fullName>
    </recommendedName>
</protein>
<proteinExistence type="inferred from homology"/>
<dbReference type="SUPFAM" id="SSF53187">
    <property type="entry name" value="Zn-dependent exopeptidases"/>
    <property type="match status" value="1"/>
</dbReference>
<dbReference type="PROSITE" id="PS52035">
    <property type="entry name" value="PEPTIDASE_M14"/>
    <property type="match status" value="1"/>
</dbReference>
<evidence type="ECO:0000313" key="15">
    <source>
        <dbReference type="Proteomes" id="UP000678499"/>
    </source>
</evidence>
<gene>
    <name evidence="14" type="ORF">NMOB1V02_LOCUS6488</name>
</gene>
<keyword evidence="9" id="KW-0482">Metalloprotease</keyword>
<keyword evidence="7" id="KW-0378">Hydrolase</keyword>
<evidence type="ECO:0000256" key="1">
    <source>
        <dbReference type="ARBA" id="ARBA00001947"/>
    </source>
</evidence>
<evidence type="ECO:0000256" key="5">
    <source>
        <dbReference type="ARBA" id="ARBA00022723"/>
    </source>
</evidence>
<dbReference type="OrthoDB" id="3626597at2759"/>
<dbReference type="PROSITE" id="PS00132">
    <property type="entry name" value="CARBOXYPEPT_ZN_1"/>
    <property type="match status" value="1"/>
</dbReference>
<dbReference type="InterPro" id="IPR057246">
    <property type="entry name" value="CARBOXYPEPT_ZN_1"/>
</dbReference>
<feature type="signal peptide" evidence="12">
    <location>
        <begin position="1"/>
        <end position="17"/>
    </location>
</feature>
<dbReference type="GO" id="GO:0006508">
    <property type="term" value="P:proteolysis"/>
    <property type="evidence" value="ECO:0007669"/>
    <property type="project" value="UniProtKB-KW"/>
</dbReference>
<keyword evidence="3" id="KW-0121">Carboxypeptidase</keyword>
<sequence>MVLRFLCLLLLVNLSNNAPVPEPQSADEQQQTKDPIFRTALINQSFKGYKLIRALPDDQEKLKVLRALVLDPSLDFWTFPAGILIPVDVLSPPENLQALEETLKRNDISYRFIMEDLDNEIDRTMSTDSARSPIADFTFSEYHGTKVIYRQLDDWADRYKDLVSISSIGKSSHDQQDIRLLTISDPSIGSAQKPAIFIDGGIHAREWISPATVMYIARQLLSAKDNPDTRFLLEYFDWHIVPVLNPDGYDFSHAGRLNRLWRKNRSNAPSTTGIFGRRITLLTDQLSRHICPGVDLNRNFEYFWKSGGSSDWACSEVYAGPAAGSESETKALSSYLLLNKDKFKSYLTFHSYGRAILLPWGHTTDLPATYNELLRMGMQKFSPLCWRANQLLRQSIVQICYIIHANLFYIASGGSDDFAHGTAGIPYAYTIELPDQGTHGFLLPPSEIPNVGKETFAGIVAYAAELAKTLNLSQKQRGGEDETSKDKKDAVNSVLPAEVIKIGVEVASTTLASVAQVEQ</sequence>
<evidence type="ECO:0000256" key="8">
    <source>
        <dbReference type="ARBA" id="ARBA00022833"/>
    </source>
</evidence>
<dbReference type="Pfam" id="PF00246">
    <property type="entry name" value="Peptidase_M14"/>
    <property type="match status" value="1"/>
</dbReference>
<dbReference type="Pfam" id="PF02244">
    <property type="entry name" value="Propep_M14"/>
    <property type="match status" value="1"/>
</dbReference>
<dbReference type="PANTHER" id="PTHR11705:SF89">
    <property type="entry name" value="PEPTIDASE M14 CARBOXYPEPTIDASE A DOMAIN-CONTAINING PROTEIN"/>
    <property type="match status" value="1"/>
</dbReference>
<dbReference type="InterPro" id="IPR036990">
    <property type="entry name" value="M14A-like_propep"/>
</dbReference>
<name>A0A7R9BRP9_9CRUS</name>
<feature type="chain" id="PRO_5036210207" description="Peptidase M14 domain-containing protein" evidence="12">
    <location>
        <begin position="18"/>
        <end position="519"/>
    </location>
</feature>
<feature type="domain" description="Peptidase M14" evidence="13">
    <location>
        <begin position="141"/>
        <end position="466"/>
    </location>
</feature>
<keyword evidence="6 12" id="KW-0732">Signal</keyword>
<organism evidence="14">
    <name type="scientific">Notodromas monacha</name>
    <dbReference type="NCBI Taxonomy" id="399045"/>
    <lineage>
        <taxon>Eukaryota</taxon>
        <taxon>Metazoa</taxon>
        <taxon>Ecdysozoa</taxon>
        <taxon>Arthropoda</taxon>
        <taxon>Crustacea</taxon>
        <taxon>Oligostraca</taxon>
        <taxon>Ostracoda</taxon>
        <taxon>Podocopa</taxon>
        <taxon>Podocopida</taxon>
        <taxon>Cypridocopina</taxon>
        <taxon>Cypridoidea</taxon>
        <taxon>Cyprididae</taxon>
        <taxon>Notodromas</taxon>
    </lineage>
</organism>
<dbReference type="AlphaFoldDB" id="A0A7R9BRP9"/>
<dbReference type="Proteomes" id="UP000678499">
    <property type="component" value="Unassembled WGS sequence"/>
</dbReference>
<evidence type="ECO:0000259" key="13">
    <source>
        <dbReference type="PROSITE" id="PS52035"/>
    </source>
</evidence>
<comment type="similarity">
    <text evidence="2 11">Belongs to the peptidase M14 family.</text>
</comment>
<keyword evidence="4" id="KW-0645">Protease</keyword>
<dbReference type="GO" id="GO:0008270">
    <property type="term" value="F:zinc ion binding"/>
    <property type="evidence" value="ECO:0007669"/>
    <property type="project" value="InterPro"/>
</dbReference>
<dbReference type="Gene3D" id="3.30.70.340">
    <property type="entry name" value="Metallocarboxypeptidase-like"/>
    <property type="match status" value="1"/>
</dbReference>